<dbReference type="Proteomes" id="UP000578352">
    <property type="component" value="Unassembled WGS sequence"/>
</dbReference>
<dbReference type="SUPFAM" id="SSF53850">
    <property type="entry name" value="Periplasmic binding protein-like II"/>
    <property type="match status" value="1"/>
</dbReference>
<comment type="caution">
    <text evidence="2">The sequence shown here is derived from an EMBL/GenBank/DDBJ whole genome shotgun (WGS) entry which is preliminary data.</text>
</comment>
<sequence length="399" mass="39728">MSAAPSLAIETEPSGTAGGQSVVTAPRVTTDPKGNTVKIKKAAALCAVVGVALAGVSLAALPANADPVSSSYVLAGSDTLQDVANALANGTTVTGVNVRALSTTGPIASYDAFGGSAIQTKPNGPFFARPAGSGDGVKALSRSIDGAQFSVSGNTTPAISIPGQVDIARSSSGPGTNANASGPLAYIPFGRDAVSYAIAPGTATGLEQLSTAQLTQIYNCTLTSVNGVAVSPVLPQSASGTRKFFLAAIGVTTPGACVNQSTLPENDGTVLTTPGQIIPFSVASWVAQKNGAAPNRTGTAVLGSAEGTTAPYTGTTTLTPNPAYYADSTWGRDVYVVVEFARIDNTSATYDAGLAALVDPTKAKSLTNFGSTAGTSGAVKVKFGFQAPSSTTIIRANLS</sequence>
<dbReference type="AlphaFoldDB" id="A0A853CUG8"/>
<evidence type="ECO:0000313" key="3">
    <source>
        <dbReference type="Proteomes" id="UP000578352"/>
    </source>
</evidence>
<feature type="region of interest" description="Disordered" evidence="1">
    <location>
        <begin position="1"/>
        <end position="27"/>
    </location>
</feature>
<dbReference type="Gene3D" id="3.40.190.10">
    <property type="entry name" value="Periplasmic binding protein-like II"/>
    <property type="match status" value="1"/>
</dbReference>
<protein>
    <recommendedName>
        <fullName evidence="4">PBP domain-containing protein</fullName>
    </recommendedName>
</protein>
<name>A0A853CUG8_9MICO</name>
<dbReference type="EMBL" id="JACCFL010000001">
    <property type="protein sequence ID" value="NYJ22844.1"/>
    <property type="molecule type" value="Genomic_DNA"/>
</dbReference>
<proteinExistence type="predicted"/>
<accession>A0A853CUG8</accession>
<evidence type="ECO:0000313" key="2">
    <source>
        <dbReference type="EMBL" id="NYJ22844.1"/>
    </source>
</evidence>
<evidence type="ECO:0000256" key="1">
    <source>
        <dbReference type="SAM" id="MobiDB-lite"/>
    </source>
</evidence>
<evidence type="ECO:0008006" key="4">
    <source>
        <dbReference type="Google" id="ProtNLM"/>
    </source>
</evidence>
<reference evidence="2 3" key="1">
    <citation type="submission" date="2020-07" db="EMBL/GenBank/DDBJ databases">
        <title>Sequencing the genomes of 1000 actinobacteria strains.</title>
        <authorList>
            <person name="Klenk H.-P."/>
        </authorList>
    </citation>
    <scope>NUCLEOTIDE SEQUENCE [LARGE SCALE GENOMIC DNA]</scope>
    <source>
        <strain evidence="2 3">DSM 15165</strain>
    </source>
</reference>
<organism evidence="2 3">
    <name type="scientific">Leifsonia shinshuensis</name>
    <dbReference type="NCBI Taxonomy" id="150026"/>
    <lineage>
        <taxon>Bacteria</taxon>
        <taxon>Bacillati</taxon>
        <taxon>Actinomycetota</taxon>
        <taxon>Actinomycetes</taxon>
        <taxon>Micrococcales</taxon>
        <taxon>Microbacteriaceae</taxon>
        <taxon>Leifsonia</taxon>
    </lineage>
</organism>
<dbReference type="RefSeq" id="WP_179604848.1">
    <property type="nucleotide sequence ID" value="NZ_BAABEH010000001.1"/>
</dbReference>
<gene>
    <name evidence="2" type="ORF">HNR13_001131</name>
</gene>